<dbReference type="Gene3D" id="3.40.50.300">
    <property type="entry name" value="P-loop containing nucleotide triphosphate hydrolases"/>
    <property type="match status" value="1"/>
</dbReference>
<organism evidence="5 6">
    <name type="scientific">Salmonella enterica I</name>
    <dbReference type="NCBI Taxonomy" id="59201"/>
    <lineage>
        <taxon>Bacteria</taxon>
        <taxon>Pseudomonadati</taxon>
        <taxon>Pseudomonadota</taxon>
        <taxon>Gammaproteobacteria</taxon>
        <taxon>Enterobacterales</taxon>
        <taxon>Enterobacteriaceae</taxon>
        <taxon>Salmonella</taxon>
    </lineage>
</organism>
<dbReference type="GO" id="GO:0042626">
    <property type="term" value="F:ATPase-coupled transmembrane transporter activity"/>
    <property type="evidence" value="ECO:0007669"/>
    <property type="project" value="TreeGrafter"/>
</dbReference>
<reference evidence="5 6" key="1">
    <citation type="submission" date="2018-06" db="EMBL/GenBank/DDBJ databases">
        <authorList>
            <consortium name="Pathogen Informatics"/>
            <person name="Doyle S."/>
        </authorList>
    </citation>
    <scope>NUCLEOTIDE SEQUENCE [LARGE SCALE GENOMIC DNA]</scope>
    <source>
        <strain evidence="5 6">NCTC5798</strain>
    </source>
</reference>
<dbReference type="EC" id="3.6.3.-" evidence="5"/>
<dbReference type="Pfam" id="PF00005">
    <property type="entry name" value="ABC_tran"/>
    <property type="match status" value="1"/>
</dbReference>
<dbReference type="GO" id="GO:0043190">
    <property type="term" value="C:ATP-binding cassette (ABC) transporter complex"/>
    <property type="evidence" value="ECO:0007669"/>
    <property type="project" value="TreeGrafter"/>
</dbReference>
<dbReference type="InterPro" id="IPR027417">
    <property type="entry name" value="P-loop_NTPase"/>
</dbReference>
<keyword evidence="3 5" id="KW-0067">ATP-binding</keyword>
<keyword evidence="1" id="KW-0813">Transport</keyword>
<dbReference type="GO" id="GO:0016887">
    <property type="term" value="F:ATP hydrolysis activity"/>
    <property type="evidence" value="ECO:0007669"/>
    <property type="project" value="InterPro"/>
</dbReference>
<sequence>MWEVYAFYEPERLLRPQKGAVLWQGKPLDYSKRGLLALRQQVATVFQDPEQQIFYTDIDSDIAFSLRNLGVPEAEITRRVDEALTLVDAQHFRHQPIQCLSHGQKKRVAIAGALVLQARYLLLDEPTAGLDPQGALRCLLSSGGLWRREIMSLSPAMISILFMKLAMPYTCYARARS</sequence>
<evidence type="ECO:0000259" key="4">
    <source>
        <dbReference type="Pfam" id="PF00005"/>
    </source>
</evidence>
<evidence type="ECO:0000256" key="2">
    <source>
        <dbReference type="ARBA" id="ARBA00022741"/>
    </source>
</evidence>
<dbReference type="CDD" id="cd03225">
    <property type="entry name" value="ABC_cobalt_CbiO_domain1"/>
    <property type="match status" value="1"/>
</dbReference>
<evidence type="ECO:0000256" key="3">
    <source>
        <dbReference type="ARBA" id="ARBA00022840"/>
    </source>
</evidence>
<dbReference type="SUPFAM" id="SSF52540">
    <property type="entry name" value="P-loop containing nucleoside triphosphate hydrolases"/>
    <property type="match status" value="1"/>
</dbReference>
<gene>
    <name evidence="5" type="primary">cbiO</name>
    <name evidence="5" type="ORF">NCTC5798_02049</name>
</gene>
<dbReference type="PANTHER" id="PTHR43553:SF24">
    <property type="entry name" value="ENERGY-COUPLING FACTOR TRANSPORTER ATP-BINDING PROTEIN ECFA1"/>
    <property type="match status" value="1"/>
</dbReference>
<evidence type="ECO:0000256" key="1">
    <source>
        <dbReference type="ARBA" id="ARBA00022448"/>
    </source>
</evidence>
<dbReference type="EMBL" id="UGXK01000001">
    <property type="protein sequence ID" value="SUG70912.1"/>
    <property type="molecule type" value="Genomic_DNA"/>
</dbReference>
<evidence type="ECO:0000313" key="6">
    <source>
        <dbReference type="Proteomes" id="UP000255534"/>
    </source>
</evidence>
<feature type="domain" description="ABC transporter" evidence="4">
    <location>
        <begin position="13"/>
        <end position="128"/>
    </location>
</feature>
<proteinExistence type="predicted"/>
<evidence type="ECO:0000313" key="5">
    <source>
        <dbReference type="EMBL" id="SUG70912.1"/>
    </source>
</evidence>
<dbReference type="InterPro" id="IPR015856">
    <property type="entry name" value="ABC_transpr_CbiO/EcfA_su"/>
</dbReference>
<name>A0A379UU75_SALET</name>
<protein>
    <submittedName>
        <fullName evidence="5">Cobalt transporter ATP-binding subunit</fullName>
        <ecNumber evidence="5">3.6.3.-</ecNumber>
    </submittedName>
</protein>
<accession>A0A379UU75</accession>
<dbReference type="InterPro" id="IPR003439">
    <property type="entry name" value="ABC_transporter-like_ATP-bd"/>
</dbReference>
<keyword evidence="2" id="KW-0547">Nucleotide-binding</keyword>
<dbReference type="GO" id="GO:0005524">
    <property type="term" value="F:ATP binding"/>
    <property type="evidence" value="ECO:0007669"/>
    <property type="project" value="UniProtKB-KW"/>
</dbReference>
<dbReference type="PANTHER" id="PTHR43553">
    <property type="entry name" value="HEAVY METAL TRANSPORTER"/>
    <property type="match status" value="1"/>
</dbReference>
<keyword evidence="5" id="KW-0378">Hydrolase</keyword>
<dbReference type="Proteomes" id="UP000255534">
    <property type="component" value="Unassembled WGS sequence"/>
</dbReference>
<dbReference type="InterPro" id="IPR050095">
    <property type="entry name" value="ECF_ABC_transporter_ATP-bd"/>
</dbReference>
<dbReference type="AlphaFoldDB" id="A0A379UU75"/>